<proteinExistence type="predicted"/>
<evidence type="ECO:0000313" key="3">
    <source>
        <dbReference type="EnsemblPlants" id="PNT76184"/>
    </source>
</evidence>
<protein>
    <recommendedName>
        <fullName evidence="1">DUF1618 domain-containing protein</fullName>
    </recommendedName>
</protein>
<feature type="domain" description="DUF1618" evidence="1">
    <location>
        <begin position="174"/>
        <end position="288"/>
    </location>
</feature>
<dbReference type="InterPro" id="IPR011676">
    <property type="entry name" value="DUF1618"/>
</dbReference>
<reference evidence="2" key="2">
    <citation type="submission" date="2017-06" db="EMBL/GenBank/DDBJ databases">
        <title>WGS assembly of Brachypodium distachyon.</title>
        <authorList>
            <consortium name="The International Brachypodium Initiative"/>
            <person name="Lucas S."/>
            <person name="Harmon-Smith M."/>
            <person name="Lail K."/>
            <person name="Tice H."/>
            <person name="Grimwood J."/>
            <person name="Bruce D."/>
            <person name="Barry K."/>
            <person name="Shu S."/>
            <person name="Lindquist E."/>
            <person name="Wang M."/>
            <person name="Pitluck S."/>
            <person name="Vogel J.P."/>
            <person name="Garvin D.F."/>
            <person name="Mockler T.C."/>
            <person name="Schmutz J."/>
            <person name="Rokhsar D."/>
            <person name="Bevan M.W."/>
        </authorList>
    </citation>
    <scope>NUCLEOTIDE SEQUENCE</scope>
    <source>
        <strain evidence="2">Bd21</strain>
    </source>
</reference>
<dbReference type="AlphaFoldDB" id="A0A2K2DPI2"/>
<dbReference type="Pfam" id="PF07762">
    <property type="entry name" value="DUF1618"/>
    <property type="match status" value="1"/>
</dbReference>
<organism evidence="2">
    <name type="scientific">Brachypodium distachyon</name>
    <name type="common">Purple false brome</name>
    <name type="synonym">Trachynia distachya</name>
    <dbReference type="NCBI Taxonomy" id="15368"/>
    <lineage>
        <taxon>Eukaryota</taxon>
        <taxon>Viridiplantae</taxon>
        <taxon>Streptophyta</taxon>
        <taxon>Embryophyta</taxon>
        <taxon>Tracheophyta</taxon>
        <taxon>Spermatophyta</taxon>
        <taxon>Magnoliopsida</taxon>
        <taxon>Liliopsida</taxon>
        <taxon>Poales</taxon>
        <taxon>Poaceae</taxon>
        <taxon>BOP clade</taxon>
        <taxon>Pooideae</taxon>
        <taxon>Stipodae</taxon>
        <taxon>Brachypodieae</taxon>
        <taxon>Brachypodium</taxon>
    </lineage>
</organism>
<keyword evidence="4" id="KW-1185">Reference proteome</keyword>
<dbReference type="OrthoDB" id="586370at2759"/>
<name>A0A2K2DPI2_BRADI</name>
<evidence type="ECO:0000259" key="1">
    <source>
        <dbReference type="Pfam" id="PF07762"/>
    </source>
</evidence>
<evidence type="ECO:0000313" key="2">
    <source>
        <dbReference type="EMBL" id="PNT76184.1"/>
    </source>
</evidence>
<reference evidence="2 3" key="1">
    <citation type="journal article" date="2010" name="Nature">
        <title>Genome sequencing and analysis of the model grass Brachypodium distachyon.</title>
        <authorList>
            <consortium name="International Brachypodium Initiative"/>
        </authorList>
    </citation>
    <scope>NUCLEOTIDE SEQUENCE [LARGE SCALE GENOMIC DNA]</scope>
    <source>
        <strain evidence="2 3">Bd21</strain>
    </source>
</reference>
<gene>
    <name evidence="2" type="ORF">BRADI_1g45451v3</name>
</gene>
<dbReference type="PANTHER" id="PTHR33074">
    <property type="entry name" value="EXPRESSED PROTEIN-RELATED"/>
    <property type="match status" value="1"/>
</dbReference>
<evidence type="ECO:0000313" key="4">
    <source>
        <dbReference type="Proteomes" id="UP000008810"/>
    </source>
</evidence>
<dbReference type="EMBL" id="CM000880">
    <property type="protein sequence ID" value="PNT76184.1"/>
    <property type="molecule type" value="Genomic_DNA"/>
</dbReference>
<dbReference type="Gramene" id="PNT76184">
    <property type="protein sequence ID" value="PNT76184"/>
    <property type="gene ID" value="BRADI_1g45451v3"/>
</dbReference>
<dbReference type="EnsemblPlants" id="PNT76184">
    <property type="protein sequence ID" value="PNT76184"/>
    <property type="gene ID" value="BRADI_1g45451v3"/>
</dbReference>
<dbReference type="InParanoid" id="A0A2K2DPI2"/>
<accession>A0A2K2DPI2</accession>
<reference evidence="3" key="3">
    <citation type="submission" date="2018-08" db="UniProtKB">
        <authorList>
            <consortium name="EnsemblPlants"/>
        </authorList>
    </citation>
    <scope>IDENTIFICATION</scope>
    <source>
        <strain evidence="3">cv. Bd21</strain>
    </source>
</reference>
<dbReference type="PANTHER" id="PTHR33074:SF128">
    <property type="entry name" value="EXPRESSED PROTEIN"/>
    <property type="match status" value="1"/>
</dbReference>
<dbReference type="Proteomes" id="UP000008810">
    <property type="component" value="Chromosome 1"/>
</dbReference>
<sequence>MAMARSAPVWVMLDRFVFRRDGDDVDALRSSSCTSGGKSFDVAFIPADPPAISRLYVRWPGGTTPEDGKGTDLVAARGLILFRLASIEKTDTHPYLLHTQDHFILRASFSGPAGPRLQLKRLPVCTKPLVLPPYEEGEEEINCYRSNMRGMIEFMDHYHWSTDDVISFKNCICWVSYHRGGILFYDALEERPKIPYLRLPITNRPYSSSECQAFIDNRTVSVTSGGDVLKFIDVTRSDCRLYGPLRLRSSFHITSHALRTTESGEMDWRSDACITCYEFWSMVSKKRDEIHKVSVVTIDFLTKTVSSIVAYIGGKEDLSSEDADLVGEKSHLLKSFLPFCRNPYQMIKYIR</sequence>